<dbReference type="OrthoDB" id="5311848at2759"/>
<organism evidence="1 2">
    <name type="scientific">Hermanssonia centrifuga</name>
    <dbReference type="NCBI Taxonomy" id="98765"/>
    <lineage>
        <taxon>Eukaryota</taxon>
        <taxon>Fungi</taxon>
        <taxon>Dikarya</taxon>
        <taxon>Basidiomycota</taxon>
        <taxon>Agaricomycotina</taxon>
        <taxon>Agaricomycetes</taxon>
        <taxon>Polyporales</taxon>
        <taxon>Meruliaceae</taxon>
        <taxon>Hermanssonia</taxon>
    </lineage>
</organism>
<accession>A0A2R6NT54</accession>
<proteinExistence type="predicted"/>
<reference evidence="1 2" key="1">
    <citation type="submission" date="2018-02" db="EMBL/GenBank/DDBJ databases">
        <title>Genome sequence of the basidiomycete white-rot fungus Phlebia centrifuga.</title>
        <authorList>
            <person name="Granchi Z."/>
            <person name="Peng M."/>
            <person name="de Vries R.P."/>
            <person name="Hilden K."/>
            <person name="Makela M.R."/>
            <person name="Grigoriev I."/>
            <person name="Riley R."/>
        </authorList>
    </citation>
    <scope>NUCLEOTIDE SEQUENCE [LARGE SCALE GENOMIC DNA]</scope>
    <source>
        <strain evidence="1 2">FBCC195</strain>
    </source>
</reference>
<protein>
    <submittedName>
        <fullName evidence="1">Uncharacterized protein</fullName>
    </submittedName>
</protein>
<gene>
    <name evidence="1" type="ORF">PHLCEN_2v8606</name>
</gene>
<sequence>MADLTDGAREQIKKINDTAFAVRDELLAANQAHVSYFSWSPIWGDWGKHGLLWLLEIVLRATNIKLDPPPRPAMGCGVPLVSTLVLLQPVKA</sequence>
<keyword evidence="2" id="KW-1185">Reference proteome</keyword>
<name>A0A2R6NT54_9APHY</name>
<evidence type="ECO:0000313" key="2">
    <source>
        <dbReference type="Proteomes" id="UP000186601"/>
    </source>
</evidence>
<dbReference type="EMBL" id="MLYV02000859">
    <property type="protein sequence ID" value="PSR76183.1"/>
    <property type="molecule type" value="Genomic_DNA"/>
</dbReference>
<dbReference type="AlphaFoldDB" id="A0A2R6NT54"/>
<comment type="caution">
    <text evidence="1">The sequence shown here is derived from an EMBL/GenBank/DDBJ whole genome shotgun (WGS) entry which is preliminary data.</text>
</comment>
<dbReference type="Proteomes" id="UP000186601">
    <property type="component" value="Unassembled WGS sequence"/>
</dbReference>
<evidence type="ECO:0000313" key="1">
    <source>
        <dbReference type="EMBL" id="PSR76183.1"/>
    </source>
</evidence>